<keyword evidence="8 9" id="KW-0449">Lipoprotein</keyword>
<comment type="similarity">
    <text evidence="2 9">Belongs to the outer membrane factor (OMF) (TC 1.B.17) family.</text>
</comment>
<proteinExistence type="inferred from homology"/>
<evidence type="ECO:0000256" key="7">
    <source>
        <dbReference type="ARBA" id="ARBA00023139"/>
    </source>
</evidence>
<evidence type="ECO:0000256" key="1">
    <source>
        <dbReference type="ARBA" id="ARBA00004370"/>
    </source>
</evidence>
<evidence type="ECO:0000256" key="8">
    <source>
        <dbReference type="ARBA" id="ARBA00023288"/>
    </source>
</evidence>
<keyword evidence="6 9" id="KW-0472">Membrane</keyword>
<dbReference type="Pfam" id="PF02321">
    <property type="entry name" value="OEP"/>
    <property type="match status" value="2"/>
</dbReference>
<evidence type="ECO:0000256" key="4">
    <source>
        <dbReference type="ARBA" id="ARBA00022692"/>
    </source>
</evidence>
<evidence type="ECO:0000256" key="6">
    <source>
        <dbReference type="ARBA" id="ARBA00023136"/>
    </source>
</evidence>
<organism evidence="10 11">
    <name type="scientific">Burkholderia paludis</name>
    <dbReference type="NCBI Taxonomy" id="1506587"/>
    <lineage>
        <taxon>Bacteria</taxon>
        <taxon>Pseudomonadati</taxon>
        <taxon>Pseudomonadota</taxon>
        <taxon>Betaproteobacteria</taxon>
        <taxon>Burkholderiales</taxon>
        <taxon>Burkholderiaceae</taxon>
        <taxon>Burkholderia</taxon>
        <taxon>Burkholderia cepacia complex</taxon>
    </lineage>
</organism>
<dbReference type="EMBL" id="CABVQD010000002">
    <property type="protein sequence ID" value="VWB23452.1"/>
    <property type="molecule type" value="Genomic_DNA"/>
</dbReference>
<dbReference type="InterPro" id="IPR010131">
    <property type="entry name" value="MdtP/NodT-like"/>
</dbReference>
<dbReference type="PANTHER" id="PTHR30203">
    <property type="entry name" value="OUTER MEMBRANE CATION EFFLUX PROTEIN"/>
    <property type="match status" value="1"/>
</dbReference>
<protein>
    <submittedName>
        <fullName evidence="10">Multidrug RND transporter</fullName>
    </submittedName>
</protein>
<dbReference type="Gene3D" id="2.20.200.10">
    <property type="entry name" value="Outer membrane efflux proteins (OEP)"/>
    <property type="match status" value="1"/>
</dbReference>
<name>A0A6J5CW13_9BURK</name>
<keyword evidence="4 9" id="KW-0812">Transmembrane</keyword>
<evidence type="ECO:0000313" key="10">
    <source>
        <dbReference type="EMBL" id="VWB23452.1"/>
    </source>
</evidence>
<dbReference type="GO" id="GO:0005886">
    <property type="term" value="C:plasma membrane"/>
    <property type="evidence" value="ECO:0007669"/>
    <property type="project" value="UniProtKB-SubCell"/>
</dbReference>
<dbReference type="InterPro" id="IPR003423">
    <property type="entry name" value="OMP_efflux"/>
</dbReference>
<accession>A0A6J5CW13</accession>
<dbReference type="NCBIfam" id="TIGR01845">
    <property type="entry name" value="outer_NodT"/>
    <property type="match status" value="1"/>
</dbReference>
<gene>
    <name evidence="10" type="ORF">BPA30113_00807</name>
</gene>
<keyword evidence="7 9" id="KW-0564">Palmitate</keyword>
<evidence type="ECO:0000256" key="5">
    <source>
        <dbReference type="ARBA" id="ARBA00022729"/>
    </source>
</evidence>
<keyword evidence="3 9" id="KW-1134">Transmembrane beta strand</keyword>
<evidence type="ECO:0000256" key="3">
    <source>
        <dbReference type="ARBA" id="ARBA00022452"/>
    </source>
</evidence>
<reference evidence="10 11" key="1">
    <citation type="submission" date="2019-09" db="EMBL/GenBank/DDBJ databases">
        <authorList>
            <person name="Depoorter E."/>
        </authorList>
    </citation>
    <scope>NUCLEOTIDE SEQUENCE [LARGE SCALE GENOMIC DNA]</scope>
    <source>
        <strain evidence="10">LMG 30113</strain>
    </source>
</reference>
<dbReference type="SUPFAM" id="SSF56954">
    <property type="entry name" value="Outer membrane efflux proteins (OEP)"/>
    <property type="match status" value="1"/>
</dbReference>
<comment type="subcellular location">
    <subcellularLocation>
        <location evidence="9">Cell membrane</location>
        <topology evidence="9">Lipid-anchor</topology>
    </subcellularLocation>
    <subcellularLocation>
        <location evidence="1">Membrane</location>
    </subcellularLocation>
</comment>
<dbReference type="Proteomes" id="UP000494330">
    <property type="component" value="Unassembled WGS sequence"/>
</dbReference>
<evidence type="ECO:0000256" key="2">
    <source>
        <dbReference type="ARBA" id="ARBA00007613"/>
    </source>
</evidence>
<keyword evidence="5" id="KW-0732">Signal</keyword>
<evidence type="ECO:0000313" key="11">
    <source>
        <dbReference type="Proteomes" id="UP000494330"/>
    </source>
</evidence>
<sequence>MHAALAPWTRDAGAIRVMSRIAAAAALVVLGACASRDGLTPAGTLRGPDTLAASRSLAHVQAADWPAADWWRTLNDAQLSALIDEALAGNPDLATADARAREAQALVIEAQAARLPHVDGNASAKAERLSGTQFSTDEGGGFFSHTRQVNLGLSWDIDLWGGRRATWEAALGEARAARIDLQAARVLLSVNVARAYVNLAYAFDQQDVARAEYDRADEALTLTRQRVTRGIDNVAQQRQAESEVAAATREQARTAQTIDSARIALAILLGAGPDRGLALVRPAPLPVAALAVPADLPAALLGRRADIVAARWRVEAASHKVEAARADFLPNVSLTALIGLATRGGASLFQAASRTYNVSPAVSLPIFDGGERRGVLRKRDAQYDLAVAGYNKTLIGAIGEVADDLHRLHSLAVQTDAQQRAFDSATDAWRLADERYRAGVGSYLDALVVRQQLLVASREVAALRAQRADQSLQLVAALGGGFHAEPDDVALAATPSQRP</sequence>
<dbReference type="Gene3D" id="1.20.1600.10">
    <property type="entry name" value="Outer membrane efflux proteins (OEP)"/>
    <property type="match status" value="1"/>
</dbReference>
<dbReference type="AlphaFoldDB" id="A0A6J5CW13"/>
<evidence type="ECO:0000256" key="9">
    <source>
        <dbReference type="RuleBase" id="RU362097"/>
    </source>
</evidence>
<keyword evidence="11" id="KW-1185">Reference proteome</keyword>
<dbReference type="PANTHER" id="PTHR30203:SF20">
    <property type="entry name" value="MULTIDRUG RESISTANCE OUTER MEMBRANE PROTEIN MDTP-RELATED"/>
    <property type="match status" value="1"/>
</dbReference>
<dbReference type="GO" id="GO:0015562">
    <property type="term" value="F:efflux transmembrane transporter activity"/>
    <property type="evidence" value="ECO:0007669"/>
    <property type="project" value="InterPro"/>
</dbReference>